<protein>
    <submittedName>
        <fullName evidence="5">MAM domain-containing protein</fullName>
    </submittedName>
</protein>
<dbReference type="AlphaFoldDB" id="A0A0N4V784"/>
<evidence type="ECO:0000259" key="2">
    <source>
        <dbReference type="PROSITE" id="PS50060"/>
    </source>
</evidence>
<dbReference type="InterPro" id="IPR001736">
    <property type="entry name" value="PLipase_D/transphosphatidylase"/>
</dbReference>
<dbReference type="InterPro" id="IPR013320">
    <property type="entry name" value="ConA-like_dom_sf"/>
</dbReference>
<evidence type="ECO:0000313" key="4">
    <source>
        <dbReference type="Proteomes" id="UP000274131"/>
    </source>
</evidence>
<proteinExistence type="predicted"/>
<dbReference type="OrthoDB" id="5822873at2759"/>
<feature type="domain" description="MAM" evidence="2">
    <location>
        <begin position="703"/>
        <end position="868"/>
    </location>
</feature>
<feature type="domain" description="PLD phosphodiesterase" evidence="1">
    <location>
        <begin position="484"/>
        <end position="510"/>
    </location>
</feature>
<reference evidence="5" key="1">
    <citation type="submission" date="2017-02" db="UniProtKB">
        <authorList>
            <consortium name="WormBaseParasite"/>
        </authorList>
    </citation>
    <scope>IDENTIFICATION</scope>
</reference>
<dbReference type="PROSITE" id="PS50060">
    <property type="entry name" value="MAM_2"/>
    <property type="match status" value="1"/>
</dbReference>
<dbReference type="SMART" id="SM00137">
    <property type="entry name" value="MAM"/>
    <property type="match status" value="1"/>
</dbReference>
<reference evidence="3 4" key="2">
    <citation type="submission" date="2018-10" db="EMBL/GenBank/DDBJ databases">
        <authorList>
            <consortium name="Pathogen Informatics"/>
        </authorList>
    </citation>
    <scope>NUCLEOTIDE SEQUENCE [LARGE SCALE GENOMIC DNA]</scope>
</reference>
<dbReference type="SUPFAM" id="SSF49899">
    <property type="entry name" value="Concanavalin A-like lectins/glucanases"/>
    <property type="match status" value="1"/>
</dbReference>
<evidence type="ECO:0000313" key="3">
    <source>
        <dbReference type="EMBL" id="VDD91004.1"/>
    </source>
</evidence>
<dbReference type="GO" id="GO:0016020">
    <property type="term" value="C:membrane"/>
    <property type="evidence" value="ECO:0007669"/>
    <property type="project" value="InterPro"/>
</dbReference>
<dbReference type="GO" id="GO:0003824">
    <property type="term" value="F:catalytic activity"/>
    <property type="evidence" value="ECO:0007669"/>
    <property type="project" value="InterPro"/>
</dbReference>
<dbReference type="Gene3D" id="2.60.120.200">
    <property type="match status" value="2"/>
</dbReference>
<dbReference type="WBParaSite" id="EVEC_0000614401-mRNA-1">
    <property type="protein sequence ID" value="EVEC_0000614401-mRNA-1"/>
    <property type="gene ID" value="EVEC_0000614401"/>
</dbReference>
<gene>
    <name evidence="3" type="ORF">EVEC_LOCUS5755</name>
</gene>
<dbReference type="PROSITE" id="PS50035">
    <property type="entry name" value="PLD"/>
    <property type="match status" value="1"/>
</dbReference>
<evidence type="ECO:0000313" key="5">
    <source>
        <dbReference type="WBParaSite" id="EVEC_0000614401-mRNA-1"/>
    </source>
</evidence>
<accession>A0A0N4V784</accession>
<sequence>MDGLPRFSFQSGGSSAIVTRILQIAVGLFVTTTDFPTFETKDYLKVPTYDCSFNEACRWAPGGFGEERWRLATTNPDTFLWFAATGTTLKPKSPYALMELRGKASEWLMTDAIECQNGSAMLSFMYWTIGDADLEICLTDDLGNKYNCTGMLQARTMPGKVSLKIPELQRPYHISICPNNGPGVIAIDNIKYDALPCVPERLLRTRPGSFISETYFDIHMFLSLFYFYFQKPTALNLLPNRYIRISGPYRITVFRKSAATTKEPLLPLAATTIDSITTESTTVDLTTITETTTATATTTTTSTTTTTATTTTTPTTTTTTTTTERPFDVLILGNKTSPFHDRRQRRFLSDTSQLLCDFSAEFPCRWGPESGRWGIIQEGAIPSLEATNKVLPAYPAAVVIQGSAMLSSDPLRCQTGTGKILFRYWSNTKIFLQVCALGYGTKSMKIECYDRSKKKQSFNDRTLAVFDLLNPIDEPFTLNIVPQWGRLNHNEYLVIDEIAYIGECDLDKLEKKTKLIEETSVIPMKSVFTTKHLGNSTKSAPFSLWMSTTRQTSNHHLFTPSTLETREGRTSSTTAMGTATVVPVTEPTQISSTTSATRTITSDATIMTEMTTPVVPEPYTTPFRSSTVLLLSTKPPMPTPRPFVTLSNHTHIHTATPTSSVDVVNPGIEKSTLPPESFTVGYTPYTFPVTDGYIMSRNYCRLLNCNFEVNACNYLNHGLTKSPWSLRTRGYGFPLSRYSDIKMPPSRGQFVSTLLAPGEFAILESPKFNMTRGLNVLLFQYYRPSFYSTIRLCIGSHYSNPYRTVNSFLQCPPVLRSTSSRNAHRWNTAHAQLPPGTTQFYLVAHNVPTAREKTAVGIDNIRVAICEPRVDRISDYDGIFESTEK</sequence>
<dbReference type="EMBL" id="UXUI01008256">
    <property type="protein sequence ID" value="VDD91004.1"/>
    <property type="molecule type" value="Genomic_DNA"/>
</dbReference>
<dbReference type="Proteomes" id="UP000274131">
    <property type="component" value="Unassembled WGS sequence"/>
</dbReference>
<name>A0A0N4V784_ENTVE</name>
<evidence type="ECO:0000259" key="1">
    <source>
        <dbReference type="PROSITE" id="PS50035"/>
    </source>
</evidence>
<dbReference type="InterPro" id="IPR000998">
    <property type="entry name" value="MAM_dom"/>
</dbReference>
<organism evidence="5">
    <name type="scientific">Enterobius vermicularis</name>
    <name type="common">Human pinworm</name>
    <dbReference type="NCBI Taxonomy" id="51028"/>
    <lineage>
        <taxon>Eukaryota</taxon>
        <taxon>Metazoa</taxon>
        <taxon>Ecdysozoa</taxon>
        <taxon>Nematoda</taxon>
        <taxon>Chromadorea</taxon>
        <taxon>Rhabditida</taxon>
        <taxon>Spirurina</taxon>
        <taxon>Oxyuridomorpha</taxon>
        <taxon>Oxyuroidea</taxon>
        <taxon>Oxyuridae</taxon>
        <taxon>Enterobius</taxon>
    </lineage>
</organism>
<keyword evidence="4" id="KW-1185">Reference proteome</keyword>